<keyword evidence="3 9" id="KW-0444">Lipid biosynthesis</keyword>
<protein>
    <recommendedName>
        <fullName evidence="9">Beta-ketoacyl-[acyl-carrier-protein] synthase III</fullName>
        <shortName evidence="9">Beta-ketoacyl-ACP synthase III</shortName>
        <shortName evidence="9">KAS III</shortName>
        <ecNumber evidence="9">2.3.1.180</ecNumber>
    </recommendedName>
    <alternativeName>
        <fullName evidence="9">3-oxoacyl-[acyl-carrier-protein] synthase 3</fullName>
    </alternativeName>
    <alternativeName>
        <fullName evidence="9">3-oxoacyl-[acyl-carrier-protein] synthase III</fullName>
    </alternativeName>
</protein>
<dbReference type="InterPro" id="IPR013751">
    <property type="entry name" value="ACP_syn_III_N"/>
</dbReference>
<reference evidence="12 13" key="1">
    <citation type="submission" date="2024-10" db="EMBL/GenBank/DDBJ databases">
        <title>The Natural Products Discovery Center: Release of the First 8490 Sequenced Strains for Exploring Actinobacteria Biosynthetic Diversity.</title>
        <authorList>
            <person name="Kalkreuter E."/>
            <person name="Kautsar S.A."/>
            <person name="Yang D."/>
            <person name="Bader C.D."/>
            <person name="Teijaro C.N."/>
            <person name="Fluegel L."/>
            <person name="Davis C.M."/>
            <person name="Simpson J.R."/>
            <person name="Lauterbach L."/>
            <person name="Steele A.D."/>
            <person name="Gui C."/>
            <person name="Meng S."/>
            <person name="Li G."/>
            <person name="Viehrig K."/>
            <person name="Ye F."/>
            <person name="Su P."/>
            <person name="Kiefer A.F."/>
            <person name="Nichols A."/>
            <person name="Cepeda A.J."/>
            <person name="Yan W."/>
            <person name="Fan B."/>
            <person name="Jiang Y."/>
            <person name="Adhikari A."/>
            <person name="Zheng C.-J."/>
            <person name="Schuster L."/>
            <person name="Cowan T.M."/>
            <person name="Smanski M.J."/>
            <person name="Chevrette M.G."/>
            <person name="De Carvalho L.P.S."/>
            <person name="Shen B."/>
        </authorList>
    </citation>
    <scope>NUCLEOTIDE SEQUENCE [LARGE SCALE GENOMIC DNA]</scope>
    <source>
        <strain evidence="12 13">NPDC049639</strain>
    </source>
</reference>
<evidence type="ECO:0000313" key="12">
    <source>
        <dbReference type="EMBL" id="MFI7587284.1"/>
    </source>
</evidence>
<gene>
    <name evidence="9" type="primary">fabH</name>
    <name evidence="12" type="ORF">ACIB24_09440</name>
</gene>
<dbReference type="NCBIfam" id="TIGR00747">
    <property type="entry name" value="fabH"/>
    <property type="match status" value="1"/>
</dbReference>
<dbReference type="Proteomes" id="UP001612915">
    <property type="component" value="Unassembled WGS sequence"/>
</dbReference>
<dbReference type="EC" id="2.3.1.180" evidence="9"/>
<dbReference type="InterPro" id="IPR004655">
    <property type="entry name" value="FabH"/>
</dbReference>
<dbReference type="PANTHER" id="PTHR34069:SF2">
    <property type="entry name" value="BETA-KETOACYL-[ACYL-CARRIER-PROTEIN] SYNTHASE III"/>
    <property type="match status" value="1"/>
</dbReference>
<keyword evidence="13" id="KW-1185">Reference proteome</keyword>
<dbReference type="HAMAP" id="MF_01815">
    <property type="entry name" value="FabH"/>
    <property type="match status" value="1"/>
</dbReference>
<accession>A0ABW8ALN3</accession>
<dbReference type="RefSeq" id="WP_398278597.1">
    <property type="nucleotide sequence ID" value="NZ_JBITLV010000002.1"/>
</dbReference>
<evidence type="ECO:0000259" key="10">
    <source>
        <dbReference type="Pfam" id="PF08541"/>
    </source>
</evidence>
<feature type="active site" evidence="9">
    <location>
        <position position="286"/>
    </location>
</feature>
<dbReference type="EMBL" id="JBITLV010000002">
    <property type="protein sequence ID" value="MFI7587284.1"/>
    <property type="molecule type" value="Genomic_DNA"/>
</dbReference>
<comment type="domain">
    <text evidence="9">The last Arg residue of the ACP-binding site is essential for the weak association between ACP/AcpP and FabH.</text>
</comment>
<feature type="active site" evidence="9">
    <location>
        <position position="122"/>
    </location>
</feature>
<evidence type="ECO:0000256" key="1">
    <source>
        <dbReference type="ARBA" id="ARBA00008642"/>
    </source>
</evidence>
<evidence type="ECO:0000256" key="4">
    <source>
        <dbReference type="ARBA" id="ARBA00022679"/>
    </source>
</evidence>
<comment type="subunit">
    <text evidence="9">Homodimer.</text>
</comment>
<sequence length="330" mass="33778">MSIRTTSAGPAGARILGVGAYRPQRVVTNDEVCELIDSSDEWIRERSGIVSRHRAAAGETVVDLAEAAARVALERAGVAPGDVDAVIVATITHMFQTPSAATLLAHRLGTDGPMAIDLSAACAGFCHGVGLANDMIRAGSARTVLVVGAEVMSQIIDPTDRGSAFIFGDGAGAVVVGGADEPGIGPTVWGSDGGQWDLIRQTDPWVAAAPAGHPWVFMAGPAVFRWAVWEMAPIARKAAEAAGVGIDDLTAFVPHQANGRIIDAMAKQIQLPASVLVARDITTTGNTSGASVPLAIDALLAEHPEASGGTALLIGFGAGLSYAAQVVRLP</sequence>
<keyword evidence="2 9" id="KW-0963">Cytoplasm</keyword>
<evidence type="ECO:0000256" key="9">
    <source>
        <dbReference type="HAMAP-Rule" id="MF_01815"/>
    </source>
</evidence>
<feature type="domain" description="Beta-ketoacyl-[acyl-carrier-protein] synthase III C-terminal" evidence="10">
    <location>
        <begin position="240"/>
        <end position="328"/>
    </location>
</feature>
<evidence type="ECO:0000256" key="6">
    <source>
        <dbReference type="ARBA" id="ARBA00023098"/>
    </source>
</evidence>
<comment type="pathway">
    <text evidence="9">Lipid metabolism; fatty acid biosynthesis.</text>
</comment>
<dbReference type="Pfam" id="PF08541">
    <property type="entry name" value="ACP_syn_III_C"/>
    <property type="match status" value="1"/>
</dbReference>
<evidence type="ECO:0000259" key="11">
    <source>
        <dbReference type="Pfam" id="PF08545"/>
    </source>
</evidence>
<dbReference type="Pfam" id="PF08545">
    <property type="entry name" value="ACP_syn_III"/>
    <property type="match status" value="1"/>
</dbReference>
<feature type="active site" evidence="9">
    <location>
        <position position="255"/>
    </location>
</feature>
<comment type="catalytic activity">
    <reaction evidence="9">
        <text>malonyl-[ACP] + acetyl-CoA + H(+) = 3-oxobutanoyl-[ACP] + CO2 + CoA</text>
        <dbReference type="Rhea" id="RHEA:12080"/>
        <dbReference type="Rhea" id="RHEA-COMP:9623"/>
        <dbReference type="Rhea" id="RHEA-COMP:9625"/>
        <dbReference type="ChEBI" id="CHEBI:15378"/>
        <dbReference type="ChEBI" id="CHEBI:16526"/>
        <dbReference type="ChEBI" id="CHEBI:57287"/>
        <dbReference type="ChEBI" id="CHEBI:57288"/>
        <dbReference type="ChEBI" id="CHEBI:78449"/>
        <dbReference type="ChEBI" id="CHEBI:78450"/>
        <dbReference type="EC" id="2.3.1.180"/>
    </reaction>
</comment>
<evidence type="ECO:0000313" key="13">
    <source>
        <dbReference type="Proteomes" id="UP001612915"/>
    </source>
</evidence>
<dbReference type="InterPro" id="IPR013747">
    <property type="entry name" value="ACP_syn_III_C"/>
</dbReference>
<dbReference type="InterPro" id="IPR016039">
    <property type="entry name" value="Thiolase-like"/>
</dbReference>
<evidence type="ECO:0000256" key="2">
    <source>
        <dbReference type="ARBA" id="ARBA00022490"/>
    </source>
</evidence>
<evidence type="ECO:0000256" key="3">
    <source>
        <dbReference type="ARBA" id="ARBA00022516"/>
    </source>
</evidence>
<dbReference type="GO" id="GO:0033818">
    <property type="term" value="F:beta-ketoacyl-acyl-carrier-protein synthase III activity"/>
    <property type="evidence" value="ECO:0007669"/>
    <property type="project" value="UniProtKB-EC"/>
</dbReference>
<dbReference type="CDD" id="cd00830">
    <property type="entry name" value="KAS_III"/>
    <property type="match status" value="1"/>
</dbReference>
<keyword evidence="5 9" id="KW-0276">Fatty acid metabolism</keyword>
<keyword evidence="9" id="KW-0511">Multifunctional enzyme</keyword>
<keyword evidence="6 9" id="KW-0443">Lipid metabolism</keyword>
<proteinExistence type="inferred from homology"/>
<dbReference type="Gene3D" id="3.40.47.10">
    <property type="match status" value="2"/>
</dbReference>
<evidence type="ECO:0000256" key="8">
    <source>
        <dbReference type="ARBA" id="ARBA00023315"/>
    </source>
</evidence>
<organism evidence="12 13">
    <name type="scientific">Spongisporangium articulatum</name>
    <dbReference type="NCBI Taxonomy" id="3362603"/>
    <lineage>
        <taxon>Bacteria</taxon>
        <taxon>Bacillati</taxon>
        <taxon>Actinomycetota</taxon>
        <taxon>Actinomycetes</taxon>
        <taxon>Kineosporiales</taxon>
        <taxon>Kineosporiaceae</taxon>
        <taxon>Spongisporangium</taxon>
    </lineage>
</organism>
<comment type="caution">
    <text evidence="12">The sequence shown here is derived from an EMBL/GenBank/DDBJ whole genome shotgun (WGS) entry which is preliminary data.</text>
</comment>
<dbReference type="NCBIfam" id="NF006829">
    <property type="entry name" value="PRK09352.1"/>
    <property type="match status" value="1"/>
</dbReference>
<evidence type="ECO:0000256" key="7">
    <source>
        <dbReference type="ARBA" id="ARBA00023160"/>
    </source>
</evidence>
<name>A0ABW8ALN3_9ACTN</name>
<dbReference type="SUPFAM" id="SSF53901">
    <property type="entry name" value="Thiolase-like"/>
    <property type="match status" value="1"/>
</dbReference>
<keyword evidence="4 9" id="KW-0808">Transferase</keyword>
<feature type="domain" description="Beta-ketoacyl-[acyl-carrier-protein] synthase III N-terminal" evidence="11">
    <location>
        <begin position="116"/>
        <end position="193"/>
    </location>
</feature>
<feature type="region of interest" description="ACP-binding" evidence="9">
    <location>
        <begin position="256"/>
        <end position="260"/>
    </location>
</feature>
<keyword evidence="8 9" id="KW-0012">Acyltransferase</keyword>
<keyword evidence="7 9" id="KW-0275">Fatty acid biosynthesis</keyword>
<comment type="subcellular location">
    <subcellularLocation>
        <location evidence="9">Cytoplasm</location>
    </subcellularLocation>
</comment>
<comment type="function">
    <text evidence="9">Catalyzes the condensation reaction of fatty acid synthesis by the addition to an acyl acceptor of two carbons from malonyl-ACP. Catalyzes the first condensation reaction which initiates fatty acid synthesis and may therefore play a role in governing the total rate of fatty acid production. Possesses both acetoacetyl-ACP synthase and acetyl transacylase activities. Its substrate specificity determines the biosynthesis of branched-chain and/or straight-chain of fatty acids.</text>
</comment>
<dbReference type="PANTHER" id="PTHR34069">
    <property type="entry name" value="3-OXOACYL-[ACYL-CARRIER-PROTEIN] SYNTHASE 3"/>
    <property type="match status" value="1"/>
</dbReference>
<evidence type="ECO:0000256" key="5">
    <source>
        <dbReference type="ARBA" id="ARBA00022832"/>
    </source>
</evidence>
<comment type="similarity">
    <text evidence="1 9">Belongs to the thiolase-like superfamily. FabH family.</text>
</comment>